<comment type="caution">
    <text evidence="2">The sequence shown here is derived from an EMBL/GenBank/DDBJ whole genome shotgun (WGS) entry which is preliminary data.</text>
</comment>
<proteinExistence type="predicted"/>
<dbReference type="EMBL" id="JAKWBI020000003">
    <property type="protein sequence ID" value="KAJ2907265.1"/>
    <property type="molecule type" value="Genomic_DNA"/>
</dbReference>
<sequence>MAPHASANAPATRAPALNMKAAPKNRRSREPQSNSPSKRRWLSKPWPPQQFSENNLSQMHRFPPLPDFSTLMDPMDAAQPQRPFLFGLEEQGAHQPSAGLTGMPYAYSQPPGLGNPNQSPLPPQWDPTVPFAETPRQAVIDHGSAFENVQTVQTVPAMGEQDHAEIRWGQLKQMPFIVCPPYFPEVSLTMALSLDIRDSFINLSLPIQLGLQLRPLRIMKTIRLPYPLPGITTSSREILITKYVEVKFRCFKLGINRNITANLYVLPDDCIEFDMILGGDIIGEHGLGERMQEYKRARSGILPEILPTFRPVSTLPDLSLSSLVSTSETLASASSGITPYEDFGVDGNKPMTPQFRSPGTPQSGSMAPPPPPPPPHWLNFYTQN</sequence>
<reference evidence="2" key="1">
    <citation type="submission" date="2022-07" db="EMBL/GenBank/DDBJ databases">
        <title>Draft genome sequence of Zalerion maritima ATCC 34329, a (micro)plastics degrading marine fungus.</title>
        <authorList>
            <person name="Paco A."/>
            <person name="Goncalves M.F.M."/>
            <person name="Rocha-Santos T.A.P."/>
            <person name="Alves A."/>
        </authorList>
    </citation>
    <scope>NUCLEOTIDE SEQUENCE</scope>
    <source>
        <strain evidence="2">ATCC 34329</strain>
    </source>
</reference>
<name>A0AAD5S0C4_9PEZI</name>
<protein>
    <submittedName>
        <fullName evidence="2">Uncharacterized protein</fullName>
    </submittedName>
</protein>
<accession>A0AAD5S0C4</accession>
<feature type="compositionally biased region" description="Polar residues" evidence="1">
    <location>
        <begin position="354"/>
        <end position="365"/>
    </location>
</feature>
<evidence type="ECO:0000313" key="2">
    <source>
        <dbReference type="EMBL" id="KAJ2907265.1"/>
    </source>
</evidence>
<gene>
    <name evidence="2" type="ORF">MKZ38_006559</name>
</gene>
<feature type="region of interest" description="Disordered" evidence="1">
    <location>
        <begin position="345"/>
        <end position="384"/>
    </location>
</feature>
<keyword evidence="3" id="KW-1185">Reference proteome</keyword>
<dbReference type="Proteomes" id="UP001201980">
    <property type="component" value="Unassembled WGS sequence"/>
</dbReference>
<feature type="region of interest" description="Disordered" evidence="1">
    <location>
        <begin position="1"/>
        <end position="57"/>
    </location>
</feature>
<feature type="compositionally biased region" description="Pro residues" evidence="1">
    <location>
        <begin position="367"/>
        <end position="376"/>
    </location>
</feature>
<dbReference type="AlphaFoldDB" id="A0AAD5S0C4"/>
<evidence type="ECO:0000313" key="3">
    <source>
        <dbReference type="Proteomes" id="UP001201980"/>
    </source>
</evidence>
<organism evidence="2 3">
    <name type="scientific">Zalerion maritima</name>
    <dbReference type="NCBI Taxonomy" id="339359"/>
    <lineage>
        <taxon>Eukaryota</taxon>
        <taxon>Fungi</taxon>
        <taxon>Dikarya</taxon>
        <taxon>Ascomycota</taxon>
        <taxon>Pezizomycotina</taxon>
        <taxon>Sordariomycetes</taxon>
        <taxon>Lulworthiomycetidae</taxon>
        <taxon>Lulworthiales</taxon>
        <taxon>Lulworthiaceae</taxon>
        <taxon>Zalerion</taxon>
    </lineage>
</organism>
<evidence type="ECO:0000256" key="1">
    <source>
        <dbReference type="SAM" id="MobiDB-lite"/>
    </source>
</evidence>
<feature type="compositionally biased region" description="Low complexity" evidence="1">
    <location>
        <begin position="1"/>
        <end position="16"/>
    </location>
</feature>